<evidence type="ECO:0000313" key="10">
    <source>
        <dbReference type="EMBL" id="MWV68955.1"/>
    </source>
</evidence>
<dbReference type="Gene3D" id="3.10.310.10">
    <property type="entry name" value="Diaminopimelate Epimerase, Chain A, domain 1"/>
    <property type="match status" value="2"/>
</dbReference>
<evidence type="ECO:0000256" key="3">
    <source>
        <dbReference type="ARBA" id="ARBA00013080"/>
    </source>
</evidence>
<dbReference type="InterPro" id="IPR001653">
    <property type="entry name" value="DAP_epimerase_DapF"/>
</dbReference>
<dbReference type="InterPro" id="IPR018510">
    <property type="entry name" value="DAP_epimerase_AS"/>
</dbReference>
<proteinExistence type="inferred from homology"/>
<comment type="caution">
    <text evidence="10">The sequence shown here is derived from an EMBL/GenBank/DDBJ whole genome shotgun (WGS) entry which is preliminary data.</text>
</comment>
<dbReference type="Pfam" id="PF01678">
    <property type="entry name" value="DAP_epimerase"/>
    <property type="match status" value="1"/>
</dbReference>
<keyword evidence="5" id="KW-0457">Lysine biosynthesis</keyword>
<evidence type="ECO:0000313" key="11">
    <source>
        <dbReference type="Proteomes" id="UP000477070"/>
    </source>
</evidence>
<dbReference type="NCBIfam" id="TIGR00652">
    <property type="entry name" value="DapF"/>
    <property type="match status" value="1"/>
</dbReference>
<dbReference type="GO" id="GO:0009089">
    <property type="term" value="P:lysine biosynthetic process via diaminopimelate"/>
    <property type="evidence" value="ECO:0007669"/>
    <property type="project" value="UniProtKB-UniRule"/>
</dbReference>
<dbReference type="PROSITE" id="PS01326">
    <property type="entry name" value="DAP_EPIMERASE"/>
    <property type="match status" value="1"/>
</dbReference>
<dbReference type="PANTHER" id="PTHR31689">
    <property type="entry name" value="DIAMINOPIMELATE EPIMERASE, CHLOROPLASTIC"/>
    <property type="match status" value="1"/>
</dbReference>
<evidence type="ECO:0000256" key="5">
    <source>
        <dbReference type="ARBA" id="ARBA00023154"/>
    </source>
</evidence>
<evidence type="ECO:0000256" key="8">
    <source>
        <dbReference type="NCBIfam" id="TIGR00652"/>
    </source>
</evidence>
<keyword evidence="6 10" id="KW-0413">Isomerase</keyword>
<dbReference type="GO" id="GO:0005829">
    <property type="term" value="C:cytosol"/>
    <property type="evidence" value="ECO:0007669"/>
    <property type="project" value="TreeGrafter"/>
</dbReference>
<protein>
    <recommendedName>
        <fullName evidence="3 8">Diaminopimelate epimerase</fullName>
        <ecNumber evidence="3 8">5.1.1.7</ecNumber>
    </recommendedName>
</protein>
<comment type="similarity">
    <text evidence="2">Belongs to the diaminopimelate epimerase family.</text>
</comment>
<dbReference type="SUPFAM" id="SSF54506">
    <property type="entry name" value="Diaminopimelate epimerase-like"/>
    <property type="match status" value="2"/>
</dbReference>
<dbReference type="PANTHER" id="PTHR31689:SF0">
    <property type="entry name" value="DIAMINOPIMELATE EPIMERASE"/>
    <property type="match status" value="1"/>
</dbReference>
<dbReference type="Proteomes" id="UP000477070">
    <property type="component" value="Unassembled WGS sequence"/>
</dbReference>
<evidence type="ECO:0000256" key="1">
    <source>
        <dbReference type="ARBA" id="ARBA00005196"/>
    </source>
</evidence>
<comment type="pathway">
    <text evidence="1">Amino-acid biosynthesis; L-lysine biosynthesis via DAP pathway; DL-2,6-diaminopimelate from LL-2,6-diaminopimelate: step 1/1.</text>
</comment>
<dbReference type="UniPathway" id="UPA00034">
    <property type="reaction ID" value="UER00025"/>
</dbReference>
<reference evidence="10 11" key="1">
    <citation type="submission" date="2019-12" db="EMBL/GenBank/DDBJ databases">
        <title>Multi-Generational Helicobacter saguini Isolates.</title>
        <authorList>
            <person name="Mannion A."/>
            <person name="Shen Z."/>
            <person name="Fox J.G."/>
        </authorList>
    </citation>
    <scope>NUCLEOTIDE SEQUENCE [LARGE SCALE GENOMIC DNA]</scope>
    <source>
        <strain evidence="11">16-048 (F4)</strain>
    </source>
</reference>
<evidence type="ECO:0000256" key="6">
    <source>
        <dbReference type="ARBA" id="ARBA00023235"/>
    </source>
</evidence>
<feature type="active site" evidence="9">
    <location>
        <position position="87"/>
    </location>
</feature>
<organism evidence="10 11">
    <name type="scientific">Helicobacter saguini</name>
    <dbReference type="NCBI Taxonomy" id="1548018"/>
    <lineage>
        <taxon>Bacteria</taxon>
        <taxon>Pseudomonadati</taxon>
        <taxon>Campylobacterota</taxon>
        <taxon>Epsilonproteobacteria</taxon>
        <taxon>Campylobacterales</taxon>
        <taxon>Helicobacteraceae</taxon>
        <taxon>Helicobacter</taxon>
    </lineage>
</organism>
<dbReference type="AlphaFoldDB" id="A0A6L7DCH6"/>
<dbReference type="RefSeq" id="WP_118949104.1">
    <property type="nucleotide sequence ID" value="NZ_QBIU01000001.1"/>
</dbReference>
<comment type="catalytic activity">
    <reaction evidence="7">
        <text>(2S,6S)-2,6-diaminopimelate = meso-2,6-diaminopimelate</text>
        <dbReference type="Rhea" id="RHEA:15393"/>
        <dbReference type="ChEBI" id="CHEBI:57609"/>
        <dbReference type="ChEBI" id="CHEBI:57791"/>
        <dbReference type="EC" id="5.1.1.7"/>
    </reaction>
</comment>
<evidence type="ECO:0000256" key="4">
    <source>
        <dbReference type="ARBA" id="ARBA00022605"/>
    </source>
</evidence>
<dbReference type="EC" id="5.1.1.7" evidence="3 8"/>
<gene>
    <name evidence="10" type="primary">dapF</name>
    <name evidence="10" type="ORF">DCO61_02665</name>
</gene>
<name>A0A6L7DCH6_9HELI</name>
<evidence type="ECO:0000256" key="7">
    <source>
        <dbReference type="ARBA" id="ARBA00051712"/>
    </source>
</evidence>
<dbReference type="EMBL" id="QBIU01000001">
    <property type="protein sequence ID" value="MWV68955.1"/>
    <property type="molecule type" value="Genomic_DNA"/>
</dbReference>
<accession>A0A6L7DCH6</accession>
<sequence>MILSKYCASGNDFLIFHTFEHKNRSEYAKKMCNRFYGIGADGLVVLLPYAQNSDEKGDEEAISELDSKQIAYQWEFYNSDGSIANMCGNASRAVTLYAYHNNIAGLKHNFLSKVGVIENNIQNIKSDKEALVQSNLGKFSFEGSFVESRRENLYDFELIMVGIPHLVCKCESLREFDGLLDDLEFLSQLRHKHNANVSIAFRENDVIHYATFERGVEGITQACGTGACAVFASFREFDKSYTLIPPSKERLIVSSKNSEIYFAGLVSLVATCVV</sequence>
<dbReference type="GO" id="GO:0008837">
    <property type="term" value="F:diaminopimelate epimerase activity"/>
    <property type="evidence" value="ECO:0007669"/>
    <property type="project" value="UniProtKB-UniRule"/>
</dbReference>
<evidence type="ECO:0000256" key="9">
    <source>
        <dbReference type="PROSITE-ProRule" id="PRU10125"/>
    </source>
</evidence>
<keyword evidence="4" id="KW-0028">Amino-acid biosynthesis</keyword>
<evidence type="ECO:0000256" key="2">
    <source>
        <dbReference type="ARBA" id="ARBA00010219"/>
    </source>
</evidence>